<keyword evidence="4" id="KW-1185">Reference proteome</keyword>
<protein>
    <recommendedName>
        <fullName evidence="5">Secreted protein</fullName>
    </recommendedName>
</protein>
<organism evidence="3 4">
    <name type="scientific">Pseudozyma antarctica</name>
    <name type="common">Yeast</name>
    <name type="synonym">Candida antarctica</name>
    <dbReference type="NCBI Taxonomy" id="84753"/>
    <lineage>
        <taxon>Eukaryota</taxon>
        <taxon>Fungi</taxon>
        <taxon>Dikarya</taxon>
        <taxon>Basidiomycota</taxon>
        <taxon>Ustilaginomycotina</taxon>
        <taxon>Ustilaginomycetes</taxon>
        <taxon>Ustilaginales</taxon>
        <taxon>Ustilaginaceae</taxon>
        <taxon>Moesziomyces</taxon>
    </lineage>
</organism>
<accession>A0A5C3FFS1</accession>
<comment type="caution">
    <text evidence="3">The sequence shown here is derived from an EMBL/GenBank/DDBJ whole genome shotgun (WGS) entry which is preliminary data.</text>
</comment>
<evidence type="ECO:0000256" key="1">
    <source>
        <dbReference type="SAM" id="MobiDB-lite"/>
    </source>
</evidence>
<dbReference type="Proteomes" id="UP000325008">
    <property type="component" value="Unassembled WGS sequence"/>
</dbReference>
<evidence type="ECO:0008006" key="5">
    <source>
        <dbReference type="Google" id="ProtNLM"/>
    </source>
</evidence>
<dbReference type="AlphaFoldDB" id="A0A5C3FFS1"/>
<feature type="chain" id="PRO_5022954771" description="Secreted protein" evidence="2">
    <location>
        <begin position="27"/>
        <end position="184"/>
    </location>
</feature>
<evidence type="ECO:0000313" key="4">
    <source>
        <dbReference type="Proteomes" id="UP000325008"/>
    </source>
</evidence>
<feature type="signal peptide" evidence="2">
    <location>
        <begin position="1"/>
        <end position="26"/>
    </location>
</feature>
<reference evidence="3" key="1">
    <citation type="submission" date="2018-03" db="EMBL/GenBank/DDBJ databases">
        <authorList>
            <person name="Guldener U."/>
        </authorList>
    </citation>
    <scope>NUCLEOTIDE SEQUENCE [LARGE SCALE GENOMIC DNA]</scope>
    <source>
        <strain evidence="3">ATCC34888</strain>
    </source>
</reference>
<gene>
    <name evidence="3" type="ORF">PSANT_00044</name>
</gene>
<dbReference type="RefSeq" id="XP_014659144.1">
    <property type="nucleotide sequence ID" value="XM_014803658.1"/>
</dbReference>
<keyword evidence="2" id="KW-0732">Signal</keyword>
<feature type="compositionally biased region" description="Polar residues" evidence="1">
    <location>
        <begin position="101"/>
        <end position="125"/>
    </location>
</feature>
<evidence type="ECO:0000256" key="2">
    <source>
        <dbReference type="SAM" id="SignalP"/>
    </source>
</evidence>
<feature type="region of interest" description="Disordered" evidence="1">
    <location>
        <begin position="73"/>
        <end position="159"/>
    </location>
</feature>
<name>A0A5C3FFS1_PSEA2</name>
<evidence type="ECO:0000313" key="3">
    <source>
        <dbReference type="EMBL" id="SPO42361.1"/>
    </source>
</evidence>
<dbReference type="EMBL" id="OOIQ01000001">
    <property type="protein sequence ID" value="SPO42361.1"/>
    <property type="molecule type" value="Genomic_DNA"/>
</dbReference>
<proteinExistence type="predicted"/>
<sequence>MHARVPRLGALRFFIAAVVLPRYCSGEMQAPLHAGASQLELLLLHPCAASLLCPRLGPQAQRRTSRAIWACGKEADGSDSPGNVAPLRQHRAPAAAEECHQSPNPGRTDSPYSLSLPPTESSAPTLRSARPPGHNINMAHRRTPHLKGPPADFGRAAMPSVSLPSRFRFGSPLSSSATAQLLPP</sequence>